<dbReference type="RefSeq" id="WP_229955985.1">
    <property type="nucleotide sequence ID" value="NZ_BAAAEM010000002.1"/>
</dbReference>
<sequence length="168" mass="18044">MIVFDLICRDGSHQFEGWFGSSDDYDKQQLAGLIDCPTCGSRAVEKAVMAPNVGMKANQRSSSDKPSRFEAGASDSAEGAQPVSNAVEVSPEYAKLIDKLAEAQAKILEKSEWVGTDFPEQARAIHYGEKEAAPIHGTATADDAAELDEEGIEILPLPLPVKPPKSQN</sequence>
<keyword evidence="3" id="KW-1185">Reference proteome</keyword>
<dbReference type="EMBL" id="BAAAEM010000002">
    <property type="protein sequence ID" value="GAA0474447.1"/>
    <property type="molecule type" value="Genomic_DNA"/>
</dbReference>
<dbReference type="Pfam" id="PF06676">
    <property type="entry name" value="DUF1178"/>
    <property type="match status" value="1"/>
</dbReference>
<evidence type="ECO:0000256" key="1">
    <source>
        <dbReference type="SAM" id="MobiDB-lite"/>
    </source>
</evidence>
<comment type="caution">
    <text evidence="2">The sequence shown here is derived from an EMBL/GenBank/DDBJ whole genome shotgun (WGS) entry which is preliminary data.</text>
</comment>
<dbReference type="Proteomes" id="UP001500713">
    <property type="component" value="Unassembled WGS sequence"/>
</dbReference>
<protein>
    <submittedName>
        <fullName evidence="2">DUF1178 family protein</fullName>
    </submittedName>
</protein>
<organism evidence="2 3">
    <name type="scientific">Parasphingorhabdus litoris</name>
    <dbReference type="NCBI Taxonomy" id="394733"/>
    <lineage>
        <taxon>Bacteria</taxon>
        <taxon>Pseudomonadati</taxon>
        <taxon>Pseudomonadota</taxon>
        <taxon>Alphaproteobacteria</taxon>
        <taxon>Sphingomonadales</taxon>
        <taxon>Sphingomonadaceae</taxon>
        <taxon>Parasphingorhabdus</taxon>
    </lineage>
</organism>
<dbReference type="InterPro" id="IPR009562">
    <property type="entry name" value="DUF1178"/>
</dbReference>
<reference evidence="3" key="1">
    <citation type="journal article" date="2019" name="Int. J. Syst. Evol. Microbiol.">
        <title>The Global Catalogue of Microorganisms (GCM) 10K type strain sequencing project: providing services to taxonomists for standard genome sequencing and annotation.</title>
        <authorList>
            <consortium name="The Broad Institute Genomics Platform"/>
            <consortium name="The Broad Institute Genome Sequencing Center for Infectious Disease"/>
            <person name="Wu L."/>
            <person name="Ma J."/>
        </authorList>
    </citation>
    <scope>NUCLEOTIDE SEQUENCE [LARGE SCALE GENOMIC DNA]</scope>
    <source>
        <strain evidence="3">JCM 14162</strain>
    </source>
</reference>
<name>A0ABP3K9Q4_9SPHN</name>
<proteinExistence type="predicted"/>
<gene>
    <name evidence="2" type="ORF">GCM10009096_14950</name>
</gene>
<feature type="region of interest" description="Disordered" evidence="1">
    <location>
        <begin position="54"/>
        <end position="85"/>
    </location>
</feature>
<dbReference type="PIRSF" id="PIRSF032131">
    <property type="entry name" value="UCP032131"/>
    <property type="match status" value="1"/>
</dbReference>
<evidence type="ECO:0000313" key="2">
    <source>
        <dbReference type="EMBL" id="GAA0474447.1"/>
    </source>
</evidence>
<accession>A0ABP3K9Q4</accession>
<evidence type="ECO:0000313" key="3">
    <source>
        <dbReference type="Proteomes" id="UP001500713"/>
    </source>
</evidence>